<evidence type="ECO:0000313" key="2">
    <source>
        <dbReference type="EMBL" id="JAD36410.1"/>
    </source>
</evidence>
<feature type="compositionally biased region" description="Basic and acidic residues" evidence="1">
    <location>
        <begin position="61"/>
        <end position="76"/>
    </location>
</feature>
<feature type="compositionally biased region" description="Acidic residues" evidence="1">
    <location>
        <begin position="18"/>
        <end position="36"/>
    </location>
</feature>
<reference evidence="2" key="1">
    <citation type="submission" date="2014-09" db="EMBL/GenBank/DDBJ databases">
        <authorList>
            <person name="Magalhaes I.L.F."/>
            <person name="Oliveira U."/>
            <person name="Santos F.R."/>
            <person name="Vidigal T.H.D.A."/>
            <person name="Brescovit A.D."/>
            <person name="Santos A.J."/>
        </authorList>
    </citation>
    <scope>NUCLEOTIDE SEQUENCE</scope>
    <source>
        <tissue evidence="2">Shoot tissue taken approximately 20 cm above the soil surface</tissue>
    </source>
</reference>
<feature type="region of interest" description="Disordered" evidence="1">
    <location>
        <begin position="149"/>
        <end position="174"/>
    </location>
</feature>
<sequence>MEMGNKLLLINLKVEGLENDDDLGEFEEKDDGEGDPEDKGLEEDKDKFKDKMDTDQQNTERTNKEGNKSETPEPSRKFGSVGSKTVPLWTSMFLEKDIEGAVDSDFGEMQCVNLLKEMELVDSDSEEEKDSNLNWGKEDQEIVTLQTSLEQGEQTESVKYAEEDNIQAEQMKGQ</sequence>
<proteinExistence type="predicted"/>
<reference evidence="2" key="2">
    <citation type="journal article" date="2015" name="Data Brief">
        <title>Shoot transcriptome of the giant reed, Arundo donax.</title>
        <authorList>
            <person name="Barrero R.A."/>
            <person name="Guerrero F.D."/>
            <person name="Moolhuijzen P."/>
            <person name="Goolsby J.A."/>
            <person name="Tidwell J."/>
            <person name="Bellgard S.E."/>
            <person name="Bellgard M.I."/>
        </authorList>
    </citation>
    <scope>NUCLEOTIDE SEQUENCE</scope>
    <source>
        <tissue evidence="2">Shoot tissue taken approximately 20 cm above the soil surface</tissue>
    </source>
</reference>
<protein>
    <submittedName>
        <fullName evidence="2">Uncharacterized protein</fullName>
    </submittedName>
</protein>
<name>A0A0A8ZI43_ARUDO</name>
<accession>A0A0A8ZI43</accession>
<dbReference type="EMBL" id="GBRH01261485">
    <property type="protein sequence ID" value="JAD36410.1"/>
    <property type="molecule type" value="Transcribed_RNA"/>
</dbReference>
<dbReference type="AlphaFoldDB" id="A0A0A8ZI43"/>
<feature type="compositionally biased region" description="Basic and acidic residues" evidence="1">
    <location>
        <begin position="37"/>
        <end position="54"/>
    </location>
</feature>
<organism evidence="2">
    <name type="scientific">Arundo donax</name>
    <name type="common">Giant reed</name>
    <name type="synonym">Donax arundinaceus</name>
    <dbReference type="NCBI Taxonomy" id="35708"/>
    <lineage>
        <taxon>Eukaryota</taxon>
        <taxon>Viridiplantae</taxon>
        <taxon>Streptophyta</taxon>
        <taxon>Embryophyta</taxon>
        <taxon>Tracheophyta</taxon>
        <taxon>Spermatophyta</taxon>
        <taxon>Magnoliopsida</taxon>
        <taxon>Liliopsida</taxon>
        <taxon>Poales</taxon>
        <taxon>Poaceae</taxon>
        <taxon>PACMAD clade</taxon>
        <taxon>Arundinoideae</taxon>
        <taxon>Arundineae</taxon>
        <taxon>Arundo</taxon>
    </lineage>
</organism>
<feature type="region of interest" description="Disordered" evidence="1">
    <location>
        <begin position="18"/>
        <end position="83"/>
    </location>
</feature>
<evidence type="ECO:0000256" key="1">
    <source>
        <dbReference type="SAM" id="MobiDB-lite"/>
    </source>
</evidence>